<dbReference type="Proteomes" id="UP000697472">
    <property type="component" value="Unassembled WGS sequence"/>
</dbReference>
<dbReference type="Pfam" id="PF18884">
    <property type="entry name" value="TSP3_bac"/>
    <property type="match status" value="1"/>
</dbReference>
<gene>
    <name evidence="5" type="ORF">JOC28_000339</name>
</gene>
<evidence type="ECO:0000256" key="3">
    <source>
        <dbReference type="ARBA" id="ARBA00022729"/>
    </source>
</evidence>
<evidence type="ECO:0000256" key="4">
    <source>
        <dbReference type="ARBA" id="ARBA00022837"/>
    </source>
</evidence>
<accession>A0ABS2PPT9</accession>
<keyword evidence="4" id="KW-0106">Calcium</keyword>
<keyword evidence="3" id="KW-0732">Signal</keyword>
<evidence type="ECO:0000313" key="6">
    <source>
        <dbReference type="Proteomes" id="UP000697472"/>
    </source>
</evidence>
<reference evidence="5 6" key="1">
    <citation type="submission" date="2021-01" db="EMBL/GenBank/DDBJ databases">
        <title>Genomic Encyclopedia of Type Strains, Phase IV (KMG-IV): sequencing the most valuable type-strain genomes for metagenomic binning, comparative biology and taxonomic classification.</title>
        <authorList>
            <person name="Goeker M."/>
        </authorList>
    </citation>
    <scope>NUCLEOTIDE SEQUENCE [LARGE SCALE GENOMIC DNA]</scope>
    <source>
        <strain evidence="5 6">DSM 27382</strain>
    </source>
</reference>
<keyword evidence="6" id="KW-1185">Reference proteome</keyword>
<organism evidence="5 6">
    <name type="scientific">Streptococcus loxodontisalivarius</name>
    <dbReference type="NCBI Taxonomy" id="1349415"/>
    <lineage>
        <taxon>Bacteria</taxon>
        <taxon>Bacillati</taxon>
        <taxon>Bacillota</taxon>
        <taxon>Bacilli</taxon>
        <taxon>Lactobacillales</taxon>
        <taxon>Streptococcaceae</taxon>
        <taxon>Streptococcus</taxon>
    </lineage>
</organism>
<comment type="subcellular location">
    <subcellularLocation>
        <location evidence="1">Secreted</location>
    </subcellularLocation>
</comment>
<name>A0ABS2PPT9_9STRE</name>
<dbReference type="EMBL" id="JAFBEH010000004">
    <property type="protein sequence ID" value="MBM7642047.1"/>
    <property type="molecule type" value="Genomic_DNA"/>
</dbReference>
<sequence length="229" mass="26382">MVIKNHFKDSDQDGLSDMAELAYGTNVFSQDSDNDGRTDLEELQEGQSPLQKMIQSLKELQERDYETFIMALFEVELSVSSPVLLKQLYKDYMTDDRMILVNEELYEHSRQLQESVQEELSDLFARLYRTGAGNAFIMDTLNDQSLKKAMTGYDVFDGISYDKVALDTLEDMIQHDLSLVSQDYFSDLVYLALEKKLLDEKSEFLQVYVEQLLPILSNENQVTSDISMV</sequence>
<comment type="caution">
    <text evidence="5">The sequence shown here is derived from an EMBL/GenBank/DDBJ whole genome shotgun (WGS) entry which is preliminary data.</text>
</comment>
<dbReference type="InterPro" id="IPR059100">
    <property type="entry name" value="TSP3_bac"/>
</dbReference>
<proteinExistence type="predicted"/>
<evidence type="ECO:0000256" key="2">
    <source>
        <dbReference type="ARBA" id="ARBA00022525"/>
    </source>
</evidence>
<evidence type="ECO:0000256" key="1">
    <source>
        <dbReference type="ARBA" id="ARBA00004613"/>
    </source>
</evidence>
<keyword evidence="2" id="KW-0964">Secreted</keyword>
<protein>
    <submittedName>
        <fullName evidence="5">Uncharacterized protein</fullName>
    </submittedName>
</protein>
<evidence type="ECO:0000313" key="5">
    <source>
        <dbReference type="EMBL" id="MBM7642047.1"/>
    </source>
</evidence>